<protein>
    <recommendedName>
        <fullName evidence="2">Myo-inositol-1-phosphate synthase GAPDH-like domain-containing protein</fullName>
    </recommendedName>
</protein>
<dbReference type="GO" id="GO:0008654">
    <property type="term" value="P:phospholipid biosynthetic process"/>
    <property type="evidence" value="ECO:0007669"/>
    <property type="project" value="InterPro"/>
</dbReference>
<dbReference type="AlphaFoldDB" id="A0A7I7Q3A1"/>
<evidence type="ECO:0000259" key="2">
    <source>
        <dbReference type="Pfam" id="PF01658"/>
    </source>
</evidence>
<dbReference type="InterPro" id="IPR036291">
    <property type="entry name" value="NAD(P)-bd_dom_sf"/>
</dbReference>
<comment type="similarity">
    <text evidence="1">Belongs to the myo-inositol 1-phosphate synthase family.</text>
</comment>
<dbReference type="PANTHER" id="PTHR11510">
    <property type="entry name" value="MYO-INOSITOL-1 PHOSPHATE SYNTHASE"/>
    <property type="match status" value="1"/>
</dbReference>
<reference evidence="3 4" key="1">
    <citation type="journal article" date="2019" name="Emerg. Microbes Infect.">
        <title>Comprehensive subspecies identification of 175 nontuberculous mycobacteria species based on 7547 genomic profiles.</title>
        <authorList>
            <person name="Matsumoto Y."/>
            <person name="Kinjo T."/>
            <person name="Motooka D."/>
            <person name="Nabeya D."/>
            <person name="Jung N."/>
            <person name="Uechi K."/>
            <person name="Horii T."/>
            <person name="Iida T."/>
            <person name="Fujita J."/>
            <person name="Nakamura S."/>
        </authorList>
    </citation>
    <scope>NUCLEOTIDE SEQUENCE [LARGE SCALE GENOMIC DNA]</scope>
    <source>
        <strain evidence="3 4">JCM 17783</strain>
    </source>
</reference>
<dbReference type="GO" id="GO:0006021">
    <property type="term" value="P:inositol biosynthetic process"/>
    <property type="evidence" value="ECO:0007669"/>
    <property type="project" value="InterPro"/>
</dbReference>
<keyword evidence="4" id="KW-1185">Reference proteome</keyword>
<dbReference type="Gene3D" id="3.40.50.720">
    <property type="entry name" value="NAD(P)-binding Rossmann-like Domain"/>
    <property type="match status" value="1"/>
</dbReference>
<dbReference type="Gene3D" id="3.30.360.10">
    <property type="entry name" value="Dihydrodipicolinate Reductase, domain 2"/>
    <property type="match status" value="1"/>
</dbReference>
<dbReference type="GO" id="GO:0004512">
    <property type="term" value="F:inositol-3-phosphate synthase activity"/>
    <property type="evidence" value="ECO:0007669"/>
    <property type="project" value="InterPro"/>
</dbReference>
<dbReference type="InterPro" id="IPR002587">
    <property type="entry name" value="Myo-inos-1-P_Synthase"/>
</dbReference>
<evidence type="ECO:0000313" key="3">
    <source>
        <dbReference type="EMBL" id="BBY20793.1"/>
    </source>
</evidence>
<gene>
    <name evidence="3" type="ORF">MSTO_09980</name>
</gene>
<accession>A0A7I7Q3A1</accession>
<sequence>MTAPLHIDYVPDLGETKVAWDHIKATGFLGGQITLQTTWSAPDSALAAPLVLDAARLMAMARLRSAHGVVGEMGFFFKEPWGSATHSLFAQYDSLLQWARSFRAACAG</sequence>
<organism evidence="3 4">
    <name type="scientific">Mycobacterium stomatepiae</name>
    <dbReference type="NCBI Taxonomy" id="470076"/>
    <lineage>
        <taxon>Bacteria</taxon>
        <taxon>Bacillati</taxon>
        <taxon>Actinomycetota</taxon>
        <taxon>Actinomycetes</taxon>
        <taxon>Mycobacteriales</taxon>
        <taxon>Mycobacteriaceae</taxon>
        <taxon>Mycobacterium</taxon>
        <taxon>Mycobacterium simiae complex</taxon>
    </lineage>
</organism>
<dbReference type="InterPro" id="IPR013021">
    <property type="entry name" value="Myo-inos-1-P_Synthase_GAPDH"/>
</dbReference>
<evidence type="ECO:0000313" key="4">
    <source>
        <dbReference type="Proteomes" id="UP000467130"/>
    </source>
</evidence>
<dbReference type="Proteomes" id="UP000467130">
    <property type="component" value="Chromosome"/>
</dbReference>
<dbReference type="Pfam" id="PF01658">
    <property type="entry name" value="Inos-1-P_synth"/>
    <property type="match status" value="1"/>
</dbReference>
<dbReference type="KEGG" id="msto:MSTO_09980"/>
<dbReference type="SUPFAM" id="SSF55347">
    <property type="entry name" value="Glyceraldehyde-3-phosphate dehydrogenase-like, C-terminal domain"/>
    <property type="match status" value="1"/>
</dbReference>
<feature type="domain" description="Myo-inositol-1-phosphate synthase GAPDH-like" evidence="2">
    <location>
        <begin position="5"/>
        <end position="44"/>
    </location>
</feature>
<dbReference type="EMBL" id="AP022587">
    <property type="protein sequence ID" value="BBY20793.1"/>
    <property type="molecule type" value="Genomic_DNA"/>
</dbReference>
<evidence type="ECO:0000256" key="1">
    <source>
        <dbReference type="ARBA" id="ARBA00010813"/>
    </source>
</evidence>
<proteinExistence type="inferred from homology"/>
<dbReference type="SUPFAM" id="SSF51735">
    <property type="entry name" value="NAD(P)-binding Rossmann-fold domains"/>
    <property type="match status" value="1"/>
</dbReference>
<name>A0A7I7Q3A1_9MYCO</name>